<dbReference type="EMBL" id="JBHTJN010000008">
    <property type="protein sequence ID" value="MFD0965868.1"/>
    <property type="molecule type" value="Genomic_DNA"/>
</dbReference>
<keyword evidence="7 8" id="KW-0472">Membrane</keyword>
<evidence type="ECO:0000256" key="6">
    <source>
        <dbReference type="ARBA" id="ARBA00022989"/>
    </source>
</evidence>
<keyword evidence="3" id="KW-0813">Transport</keyword>
<evidence type="ECO:0000259" key="10">
    <source>
        <dbReference type="Pfam" id="PF12704"/>
    </source>
</evidence>
<feature type="domain" description="ABC3 transporter permease C-terminal" evidence="9">
    <location>
        <begin position="267"/>
        <end position="387"/>
    </location>
</feature>
<dbReference type="Proteomes" id="UP001596996">
    <property type="component" value="Unassembled WGS sequence"/>
</dbReference>
<protein>
    <submittedName>
        <fullName evidence="11">Lipoprotein-releasing ABC transporter permease subunit</fullName>
    </submittedName>
</protein>
<dbReference type="InterPro" id="IPR011925">
    <property type="entry name" value="LolCE_TM"/>
</dbReference>
<sequence length="394" mass="43743">MTLPISFFIALRYWRAKSADRFGRLVSNLASIGIMLGVCALIIVLSVMNGLENNQKQQVLATIPHAIISPLQGHIELSDSLPILPKEVQSAVAINSTDVILQSANAVSAGKVIGVQKETDDPLLLNFSASELQQLLPKGGFRVIISSQLAQQLKLQVGDKVRLMITENSQYTPFGRVPVQRLFTVSAVYFSPFENSTIFTELTDIGRLMRISTTQAEGYRLFLQDPFLITELSRSFPTEKWKIKDWRTQKGEFFQAVKMEKNMMGLLVSLMIIVAVSNIVTSLSLMVVDKQGEIAILQTQGLKHKQIQQIFIFQGLIVGAIGTLSGLLLGLILTLNLNHILTLINPYGIYLPIEINNVQIIMILVFSLLLSLLSTLYPAYRAAKTEPAVVLRYE</sequence>
<comment type="subcellular location">
    <subcellularLocation>
        <location evidence="1">Cell membrane</location>
        <topology evidence="1">Multi-pass membrane protein</topology>
    </subcellularLocation>
</comment>
<evidence type="ECO:0000256" key="7">
    <source>
        <dbReference type="ARBA" id="ARBA00023136"/>
    </source>
</evidence>
<evidence type="ECO:0000256" key="8">
    <source>
        <dbReference type="SAM" id="Phobius"/>
    </source>
</evidence>
<dbReference type="InterPro" id="IPR025857">
    <property type="entry name" value="MacB_PCD"/>
</dbReference>
<keyword evidence="4" id="KW-1003">Cell membrane</keyword>
<evidence type="ECO:0000256" key="3">
    <source>
        <dbReference type="ARBA" id="ARBA00022448"/>
    </source>
</evidence>
<dbReference type="InterPro" id="IPR003838">
    <property type="entry name" value="ABC3_permease_C"/>
</dbReference>
<feature type="transmembrane region" description="Helical" evidence="8">
    <location>
        <begin position="355"/>
        <end position="377"/>
    </location>
</feature>
<name>A0ABW3I7Z7_9PAST</name>
<dbReference type="InterPro" id="IPR051447">
    <property type="entry name" value="Lipoprotein-release_system"/>
</dbReference>
<evidence type="ECO:0000256" key="2">
    <source>
        <dbReference type="ARBA" id="ARBA00005236"/>
    </source>
</evidence>
<keyword evidence="11" id="KW-0449">Lipoprotein</keyword>
<keyword evidence="6 8" id="KW-1133">Transmembrane helix</keyword>
<evidence type="ECO:0000256" key="1">
    <source>
        <dbReference type="ARBA" id="ARBA00004651"/>
    </source>
</evidence>
<evidence type="ECO:0000256" key="5">
    <source>
        <dbReference type="ARBA" id="ARBA00022692"/>
    </source>
</evidence>
<comment type="caution">
    <text evidence="11">The sequence shown here is derived from an EMBL/GenBank/DDBJ whole genome shotgun (WGS) entry which is preliminary data.</text>
</comment>
<evidence type="ECO:0000259" key="9">
    <source>
        <dbReference type="Pfam" id="PF02687"/>
    </source>
</evidence>
<feature type="domain" description="MacB-like periplasmic core" evidence="10">
    <location>
        <begin position="29"/>
        <end position="208"/>
    </location>
</feature>
<gene>
    <name evidence="11" type="ORF">ACFQ02_03230</name>
</gene>
<keyword evidence="12" id="KW-1185">Reference proteome</keyword>
<dbReference type="RefSeq" id="WP_380819241.1">
    <property type="nucleotide sequence ID" value="NZ_JBHTJN010000008.1"/>
</dbReference>
<evidence type="ECO:0000313" key="11">
    <source>
        <dbReference type="EMBL" id="MFD0965868.1"/>
    </source>
</evidence>
<accession>A0ABW3I7Z7</accession>
<keyword evidence="5 8" id="KW-0812">Transmembrane</keyword>
<evidence type="ECO:0000256" key="4">
    <source>
        <dbReference type="ARBA" id="ARBA00022475"/>
    </source>
</evidence>
<dbReference type="PANTHER" id="PTHR30489:SF8">
    <property type="entry name" value="LIPOPROTEIN-RELEASING SYSTEM TRANSMEMBRANE PROTEIN LOLC"/>
    <property type="match status" value="1"/>
</dbReference>
<reference evidence="12" key="1">
    <citation type="journal article" date="2019" name="Int. J. Syst. Evol. Microbiol.">
        <title>The Global Catalogue of Microorganisms (GCM) 10K type strain sequencing project: providing services to taxonomists for standard genome sequencing and annotation.</title>
        <authorList>
            <consortium name="The Broad Institute Genomics Platform"/>
            <consortium name="The Broad Institute Genome Sequencing Center for Infectious Disease"/>
            <person name="Wu L."/>
            <person name="Ma J."/>
        </authorList>
    </citation>
    <scope>NUCLEOTIDE SEQUENCE [LARGE SCALE GENOMIC DNA]</scope>
    <source>
        <strain evidence="12">CCUG 61707</strain>
    </source>
</reference>
<dbReference type="Pfam" id="PF12704">
    <property type="entry name" value="MacB_PCD"/>
    <property type="match status" value="1"/>
</dbReference>
<proteinExistence type="inferred from homology"/>
<dbReference type="NCBIfam" id="TIGR02212">
    <property type="entry name" value="lolCE"/>
    <property type="match status" value="1"/>
</dbReference>
<evidence type="ECO:0000313" key="12">
    <source>
        <dbReference type="Proteomes" id="UP001596996"/>
    </source>
</evidence>
<dbReference type="Pfam" id="PF02687">
    <property type="entry name" value="FtsX"/>
    <property type="match status" value="1"/>
</dbReference>
<feature type="transmembrane region" description="Helical" evidence="8">
    <location>
        <begin position="263"/>
        <end position="288"/>
    </location>
</feature>
<feature type="transmembrane region" description="Helical" evidence="8">
    <location>
        <begin position="309"/>
        <end position="335"/>
    </location>
</feature>
<organism evidence="11 12">
    <name type="scientific">Seminibacterium arietis</name>
    <dbReference type="NCBI Taxonomy" id="1173502"/>
    <lineage>
        <taxon>Bacteria</taxon>
        <taxon>Pseudomonadati</taxon>
        <taxon>Pseudomonadota</taxon>
        <taxon>Gammaproteobacteria</taxon>
        <taxon>Pasteurellales</taxon>
        <taxon>Pasteurellaceae</taxon>
        <taxon>Seminibacterium</taxon>
    </lineage>
</organism>
<feature type="transmembrane region" description="Helical" evidence="8">
    <location>
        <begin position="25"/>
        <end position="48"/>
    </location>
</feature>
<comment type="similarity">
    <text evidence="2">Belongs to the ABC-4 integral membrane protein family. LolC/E subfamily.</text>
</comment>
<dbReference type="PANTHER" id="PTHR30489">
    <property type="entry name" value="LIPOPROTEIN-RELEASING SYSTEM TRANSMEMBRANE PROTEIN LOLE"/>
    <property type="match status" value="1"/>
</dbReference>